<dbReference type="PANTHER" id="PTHR33121:SF71">
    <property type="entry name" value="OXYGEN SENSOR PROTEIN DOSP"/>
    <property type="match status" value="1"/>
</dbReference>
<dbReference type="Pfam" id="PF01590">
    <property type="entry name" value="GAF"/>
    <property type="match status" value="1"/>
</dbReference>
<dbReference type="InterPro" id="IPR029016">
    <property type="entry name" value="GAF-like_dom_sf"/>
</dbReference>
<dbReference type="Proteomes" id="UP000260812">
    <property type="component" value="Unassembled WGS sequence"/>
</dbReference>
<evidence type="ECO:0000313" key="5">
    <source>
        <dbReference type="Proteomes" id="UP000260812"/>
    </source>
</evidence>
<dbReference type="InterPro" id="IPR001633">
    <property type="entry name" value="EAL_dom"/>
</dbReference>
<feature type="transmembrane region" description="Helical" evidence="1">
    <location>
        <begin position="151"/>
        <end position="171"/>
    </location>
</feature>
<dbReference type="SUPFAM" id="SSF141868">
    <property type="entry name" value="EAL domain-like"/>
    <property type="match status" value="1"/>
</dbReference>
<evidence type="ECO:0000259" key="3">
    <source>
        <dbReference type="PROSITE" id="PS50887"/>
    </source>
</evidence>
<keyword evidence="1" id="KW-0812">Transmembrane</keyword>
<feature type="domain" description="EAL" evidence="2">
    <location>
        <begin position="647"/>
        <end position="901"/>
    </location>
</feature>
<dbReference type="CDD" id="cd01949">
    <property type="entry name" value="GGDEF"/>
    <property type="match status" value="1"/>
</dbReference>
<dbReference type="CDD" id="cd01948">
    <property type="entry name" value="EAL"/>
    <property type="match status" value="1"/>
</dbReference>
<keyword evidence="5" id="KW-1185">Reference proteome</keyword>
<accession>A0A3E3HWV0</accession>
<feature type="domain" description="GGDEF" evidence="3">
    <location>
        <begin position="514"/>
        <end position="639"/>
    </location>
</feature>
<evidence type="ECO:0000259" key="2">
    <source>
        <dbReference type="PROSITE" id="PS50883"/>
    </source>
</evidence>
<dbReference type="GeneID" id="97990011"/>
<dbReference type="GO" id="GO:0071111">
    <property type="term" value="F:cyclic-guanylate-specific phosphodiesterase activity"/>
    <property type="evidence" value="ECO:0007669"/>
    <property type="project" value="InterPro"/>
</dbReference>
<dbReference type="InterPro" id="IPR050706">
    <property type="entry name" value="Cyclic-di-GMP_PDE-like"/>
</dbReference>
<dbReference type="Gene3D" id="3.30.70.270">
    <property type="match status" value="1"/>
</dbReference>
<gene>
    <name evidence="4" type="ORF">DXC51_24940</name>
</gene>
<feature type="transmembrane region" description="Helical" evidence="1">
    <location>
        <begin position="6"/>
        <end position="25"/>
    </location>
</feature>
<keyword evidence="1" id="KW-1133">Transmembrane helix</keyword>
<comment type="caution">
    <text evidence="4">The sequence shown here is derived from an EMBL/GenBank/DDBJ whole genome shotgun (WGS) entry which is preliminary data.</text>
</comment>
<dbReference type="PANTHER" id="PTHR33121">
    <property type="entry name" value="CYCLIC DI-GMP PHOSPHODIESTERASE PDEF"/>
    <property type="match status" value="1"/>
</dbReference>
<dbReference type="PROSITE" id="PS50887">
    <property type="entry name" value="GGDEF"/>
    <property type="match status" value="1"/>
</dbReference>
<dbReference type="SMART" id="SM00267">
    <property type="entry name" value="GGDEF"/>
    <property type="match status" value="1"/>
</dbReference>
<keyword evidence="1" id="KW-0472">Membrane</keyword>
<dbReference type="EMBL" id="QVLV01000027">
    <property type="protein sequence ID" value="RGE56300.1"/>
    <property type="molecule type" value="Genomic_DNA"/>
</dbReference>
<dbReference type="RefSeq" id="WP_117545627.1">
    <property type="nucleotide sequence ID" value="NZ_JBKUNB010000005.1"/>
</dbReference>
<dbReference type="InterPro" id="IPR003018">
    <property type="entry name" value="GAF"/>
</dbReference>
<dbReference type="SUPFAM" id="SSF55781">
    <property type="entry name" value="GAF domain-like"/>
    <property type="match status" value="1"/>
</dbReference>
<dbReference type="AlphaFoldDB" id="A0A3E3HWV0"/>
<dbReference type="SMART" id="SM00065">
    <property type="entry name" value="GAF"/>
    <property type="match status" value="1"/>
</dbReference>
<dbReference type="SMART" id="SM00052">
    <property type="entry name" value="EAL"/>
    <property type="match status" value="1"/>
</dbReference>
<dbReference type="InterPro" id="IPR000160">
    <property type="entry name" value="GGDEF_dom"/>
</dbReference>
<dbReference type="InterPro" id="IPR043128">
    <property type="entry name" value="Rev_trsase/Diguanyl_cyclase"/>
</dbReference>
<evidence type="ECO:0000256" key="1">
    <source>
        <dbReference type="SAM" id="Phobius"/>
    </source>
</evidence>
<organism evidence="4 5">
    <name type="scientific">Eisenbergiella massiliensis</name>
    <dbReference type="NCBI Taxonomy" id="1720294"/>
    <lineage>
        <taxon>Bacteria</taxon>
        <taxon>Bacillati</taxon>
        <taxon>Bacillota</taxon>
        <taxon>Clostridia</taxon>
        <taxon>Lachnospirales</taxon>
        <taxon>Lachnospiraceae</taxon>
        <taxon>Eisenbergiella</taxon>
    </lineage>
</organism>
<proteinExistence type="predicted"/>
<name>A0A3E3HWV0_9FIRM</name>
<dbReference type="SUPFAM" id="SSF55073">
    <property type="entry name" value="Nucleotide cyclase"/>
    <property type="match status" value="1"/>
</dbReference>
<dbReference type="Gene3D" id="3.30.450.40">
    <property type="match status" value="1"/>
</dbReference>
<protein>
    <submittedName>
        <fullName evidence="4">EAL domain-containing protein</fullName>
    </submittedName>
</protein>
<dbReference type="Pfam" id="PF00563">
    <property type="entry name" value="EAL"/>
    <property type="match status" value="1"/>
</dbReference>
<dbReference type="InterPro" id="IPR035919">
    <property type="entry name" value="EAL_sf"/>
</dbReference>
<dbReference type="NCBIfam" id="TIGR00254">
    <property type="entry name" value="GGDEF"/>
    <property type="match status" value="1"/>
</dbReference>
<dbReference type="Pfam" id="PF00990">
    <property type="entry name" value="GGDEF"/>
    <property type="match status" value="1"/>
</dbReference>
<dbReference type="Gene3D" id="3.20.20.450">
    <property type="entry name" value="EAL domain"/>
    <property type="match status" value="1"/>
</dbReference>
<reference evidence="4" key="1">
    <citation type="submission" date="2018-08" db="EMBL/GenBank/DDBJ databases">
        <title>A genome reference for cultivated species of the human gut microbiota.</title>
        <authorList>
            <person name="Zou Y."/>
            <person name="Xue W."/>
            <person name="Luo G."/>
        </authorList>
    </citation>
    <scope>NUCLEOTIDE SEQUENCE [LARGE SCALE GENOMIC DNA]</scope>
    <source>
        <strain evidence="4">TF05-5AC</strain>
    </source>
</reference>
<dbReference type="PROSITE" id="PS50883">
    <property type="entry name" value="EAL"/>
    <property type="match status" value="1"/>
</dbReference>
<dbReference type="InterPro" id="IPR029787">
    <property type="entry name" value="Nucleotide_cyclase"/>
</dbReference>
<evidence type="ECO:0000313" key="4">
    <source>
        <dbReference type="EMBL" id="RGE56300.1"/>
    </source>
</evidence>
<sequence length="910" mass="104295">MQKKIMPIILIVALLVTGHLSLISIHGLQGNSRVINYTGVVRGATQRLVKQELNGQHNDALIKRLDGILAELATGEGGNNLIRLEDDDFQRLVARMQEEWESLKKEIVKVRQGESKTALYELSEDYFSLADRAVSAAEECSERRVEEAKNVLLALNGVFMVLAGLLAWLGAIQSRRQLELQKAEDENRRKSENLARMALELQAPMDEISELMYISDTENYELLFLNEAGRKLFGVTELKGQKCYKVLQGKESPCEFCTTCLLKDGENYTWEHTNPITKKHYLLKDRRLQWAGRPARIEIAFDITEAEAEKQTLKYMLDGEMMLMECVRTLYQKHDIEQSIPMVLEHLGQFLGAERTYLVLLHDSMLYNDYEWCAQGVESQQKMLQGIPLSAIDCWKPVFNAQECVIMEDISVLKASYPEAYELLRIQNIHSLVTAPMEQDGSFKGCICVDNPPAEQMRSIVPLLQTLCYFIMLTYRRTESELQLSRLSYYDTLTSFYNRNRFIKDSEELSMCGRAVGIVFLDVNGLKDINDRYGHTCGDKMLIECARQMREVFREADYYRIGGDEFVIICQGIDREAFDTKVAALRYQFSINTICKAAIGSEWSSQFTDIQQLISGADAMMYKDKKDFYRKNSTSNRYRHHSDEALQLSDPEVLREEILKDRFEVFFQPKIAASSRCAVGAEALIRYRPQSGTLVMPGNFLPLLEESKTISQIDFYVFKFVCSRIKEWLDKGKTLVPISVNFSRSSLAQPDFVERLNSLCRNYGVDKKYLEIEITETIQEADGMDFRTLINELRQSGFIVSIDDFGTEYANLALLSNVDFDVLKLDRSLVYDVAHNSRARTVVESIIEICRKMNIQVVAEGIETEEQLTVLRACGVELAQGFLFSRPVPLEEYEKKYLFQQTEGKESEDN</sequence>